<dbReference type="GO" id="GO:0005886">
    <property type="term" value="C:plasma membrane"/>
    <property type="evidence" value="ECO:0007669"/>
    <property type="project" value="UniProtKB-SubCell"/>
</dbReference>
<keyword evidence="3 8" id="KW-0813">Transport</keyword>
<protein>
    <submittedName>
        <fullName evidence="10">Ornithine carbamoyltransferase</fullName>
    </submittedName>
</protein>
<dbReference type="PROSITE" id="PS51257">
    <property type="entry name" value="PROKAR_LIPOPROTEIN"/>
    <property type="match status" value="1"/>
</dbReference>
<sequence>MRRAPWPILAFRLYLGLFALFLAAPLVAACLFAFNDSLFPALPWRGFTLDWFFGTAEPKLGLFHDRRLMASFATSGAIGVAVALLSTATGLCTAFLFERFAFPLKRLLYVLMIVPLVVPGIILGLSILVLASGTASAIEALTGGEVSALRPGSTLVVLGQVSFLATVSTLILGARLKKFDPALEEAALDLGAGRGRVLRTVTLPFLRPAILASLITCFLVSFENFTTTLMLVGADPPLPIAMYDRMAKAGSTPVLNAVSLVLVAGCGLLALVSILVQREPGAARALRPNRHRTVGSPS</sequence>
<evidence type="ECO:0000256" key="6">
    <source>
        <dbReference type="ARBA" id="ARBA00022989"/>
    </source>
</evidence>
<keyword evidence="7 8" id="KW-0472">Membrane</keyword>
<evidence type="ECO:0000256" key="3">
    <source>
        <dbReference type="ARBA" id="ARBA00022448"/>
    </source>
</evidence>
<evidence type="ECO:0000256" key="5">
    <source>
        <dbReference type="ARBA" id="ARBA00022692"/>
    </source>
</evidence>
<dbReference type="AlphaFoldDB" id="A0A916ZGD2"/>
<dbReference type="InterPro" id="IPR051789">
    <property type="entry name" value="Bact_Polyamine_Transport"/>
</dbReference>
<dbReference type="PROSITE" id="PS50928">
    <property type="entry name" value="ABC_TM1"/>
    <property type="match status" value="1"/>
</dbReference>
<dbReference type="InterPro" id="IPR035906">
    <property type="entry name" value="MetI-like_sf"/>
</dbReference>
<feature type="transmembrane region" description="Helical" evidence="8">
    <location>
        <begin position="68"/>
        <end position="97"/>
    </location>
</feature>
<dbReference type="PANTHER" id="PTHR43848">
    <property type="entry name" value="PUTRESCINE TRANSPORT SYSTEM PERMEASE PROTEIN POTI"/>
    <property type="match status" value="1"/>
</dbReference>
<dbReference type="PANTHER" id="PTHR43848:SF2">
    <property type="entry name" value="PUTRESCINE TRANSPORT SYSTEM PERMEASE PROTEIN POTI"/>
    <property type="match status" value="1"/>
</dbReference>
<dbReference type="Proteomes" id="UP000644699">
    <property type="component" value="Unassembled WGS sequence"/>
</dbReference>
<keyword evidence="4" id="KW-1003">Cell membrane</keyword>
<evidence type="ECO:0000313" key="11">
    <source>
        <dbReference type="Proteomes" id="UP000644699"/>
    </source>
</evidence>
<feature type="transmembrane region" description="Helical" evidence="8">
    <location>
        <begin position="109"/>
        <end position="132"/>
    </location>
</feature>
<evidence type="ECO:0000256" key="8">
    <source>
        <dbReference type="RuleBase" id="RU363032"/>
    </source>
</evidence>
<keyword evidence="5 8" id="KW-0812">Transmembrane</keyword>
<comment type="similarity">
    <text evidence="2">Belongs to the binding-protein-dependent transport system permease family. CysTW subfamily.</text>
</comment>
<comment type="subcellular location">
    <subcellularLocation>
        <location evidence="1 8">Cell membrane</location>
        <topology evidence="1 8">Multi-pass membrane protein</topology>
    </subcellularLocation>
</comment>
<dbReference type="RefSeq" id="WP_188907446.1">
    <property type="nucleotide sequence ID" value="NZ_BMIQ01000002.1"/>
</dbReference>
<evidence type="ECO:0000259" key="9">
    <source>
        <dbReference type="PROSITE" id="PS50928"/>
    </source>
</evidence>
<comment type="caution">
    <text evidence="10">The sequence shown here is derived from an EMBL/GenBank/DDBJ whole genome shotgun (WGS) entry which is preliminary data.</text>
</comment>
<dbReference type="EMBL" id="BMIQ01000002">
    <property type="protein sequence ID" value="GGD95672.1"/>
    <property type="molecule type" value="Genomic_DNA"/>
</dbReference>
<feature type="transmembrane region" description="Helical" evidence="8">
    <location>
        <begin position="152"/>
        <end position="174"/>
    </location>
</feature>
<evidence type="ECO:0000256" key="7">
    <source>
        <dbReference type="ARBA" id="ARBA00023136"/>
    </source>
</evidence>
<dbReference type="CDD" id="cd06261">
    <property type="entry name" value="TM_PBP2"/>
    <property type="match status" value="1"/>
</dbReference>
<reference evidence="10" key="2">
    <citation type="submission" date="2020-09" db="EMBL/GenBank/DDBJ databases">
        <authorList>
            <person name="Sun Q."/>
            <person name="Zhou Y."/>
        </authorList>
    </citation>
    <scope>NUCLEOTIDE SEQUENCE</scope>
    <source>
        <strain evidence="10">CGMCC 1.15367</strain>
    </source>
</reference>
<feature type="transmembrane region" description="Helical" evidence="8">
    <location>
        <begin position="209"/>
        <end position="234"/>
    </location>
</feature>
<gene>
    <name evidence="10" type="ORF">GCM10011390_13030</name>
</gene>
<keyword evidence="11" id="KW-1185">Reference proteome</keyword>
<name>A0A916ZGD2_9HYPH</name>
<keyword evidence="6 8" id="KW-1133">Transmembrane helix</keyword>
<feature type="transmembrane region" description="Helical" evidence="8">
    <location>
        <begin position="254"/>
        <end position="276"/>
    </location>
</feature>
<accession>A0A916ZGD2</accession>
<dbReference type="InterPro" id="IPR000515">
    <property type="entry name" value="MetI-like"/>
</dbReference>
<proteinExistence type="inferred from homology"/>
<evidence type="ECO:0000256" key="1">
    <source>
        <dbReference type="ARBA" id="ARBA00004651"/>
    </source>
</evidence>
<feature type="transmembrane region" description="Helical" evidence="8">
    <location>
        <begin position="12"/>
        <end position="34"/>
    </location>
</feature>
<reference evidence="10" key="1">
    <citation type="journal article" date="2014" name="Int. J. Syst. Evol. Microbiol.">
        <title>Complete genome sequence of Corynebacterium casei LMG S-19264T (=DSM 44701T), isolated from a smear-ripened cheese.</title>
        <authorList>
            <consortium name="US DOE Joint Genome Institute (JGI-PGF)"/>
            <person name="Walter F."/>
            <person name="Albersmeier A."/>
            <person name="Kalinowski J."/>
            <person name="Ruckert C."/>
        </authorList>
    </citation>
    <scope>NUCLEOTIDE SEQUENCE</scope>
    <source>
        <strain evidence="10">CGMCC 1.15367</strain>
    </source>
</reference>
<evidence type="ECO:0000256" key="4">
    <source>
        <dbReference type="ARBA" id="ARBA00022475"/>
    </source>
</evidence>
<dbReference type="Pfam" id="PF00528">
    <property type="entry name" value="BPD_transp_1"/>
    <property type="match status" value="1"/>
</dbReference>
<dbReference type="SUPFAM" id="SSF161098">
    <property type="entry name" value="MetI-like"/>
    <property type="match status" value="1"/>
</dbReference>
<evidence type="ECO:0000256" key="2">
    <source>
        <dbReference type="ARBA" id="ARBA00007069"/>
    </source>
</evidence>
<feature type="domain" description="ABC transmembrane type-1" evidence="9">
    <location>
        <begin position="72"/>
        <end position="273"/>
    </location>
</feature>
<evidence type="ECO:0000313" key="10">
    <source>
        <dbReference type="EMBL" id="GGD95672.1"/>
    </source>
</evidence>
<dbReference type="GO" id="GO:0055085">
    <property type="term" value="P:transmembrane transport"/>
    <property type="evidence" value="ECO:0007669"/>
    <property type="project" value="InterPro"/>
</dbReference>
<organism evidence="10 11">
    <name type="scientific">Aureimonas endophytica</name>
    <dbReference type="NCBI Taxonomy" id="2027858"/>
    <lineage>
        <taxon>Bacteria</taxon>
        <taxon>Pseudomonadati</taxon>
        <taxon>Pseudomonadota</taxon>
        <taxon>Alphaproteobacteria</taxon>
        <taxon>Hyphomicrobiales</taxon>
        <taxon>Aurantimonadaceae</taxon>
        <taxon>Aureimonas</taxon>
    </lineage>
</organism>
<dbReference type="Gene3D" id="1.10.3720.10">
    <property type="entry name" value="MetI-like"/>
    <property type="match status" value="1"/>
</dbReference>